<organism evidence="3 4">
    <name type="scientific">Roseateles oligotrophus</name>
    <dbReference type="NCBI Taxonomy" id="1769250"/>
    <lineage>
        <taxon>Bacteria</taxon>
        <taxon>Pseudomonadati</taxon>
        <taxon>Pseudomonadota</taxon>
        <taxon>Betaproteobacteria</taxon>
        <taxon>Burkholderiales</taxon>
        <taxon>Sphaerotilaceae</taxon>
        <taxon>Roseateles</taxon>
    </lineage>
</organism>
<feature type="transmembrane region" description="Helical" evidence="1">
    <location>
        <begin position="305"/>
        <end position="324"/>
    </location>
</feature>
<feature type="transmembrane region" description="Helical" evidence="1">
    <location>
        <begin position="187"/>
        <end position="213"/>
    </location>
</feature>
<gene>
    <name evidence="3" type="ORF">HNP55_003871</name>
</gene>
<sequence>MRRESVVDGLRALALLAVIAVNWMGYASLPEAGPLGAALPASSWLAQASLALVAALLAGKGITLLAFLFGYGQGLSRRARGQAALPHRRRRMQRLLLLGLLHGVFIYMGDILTLYAISGLLMLAWSDLRLRQLWRRLIVLLALELLLSLAIAVWLLQGGWVEKSAEFRSLAQASGWWDWIRLNGGSFLAGALGQLLLALPFFMGMMTAGLMAARLRLFSHRRWRGRLQRWASTCFWPGLVLNLVWGLSLWQALRSQNERLEQLCWTIYIWLALSLLVGLVPRLVLAAQGGARFMQYLAPAGRHTLSIYIGSSLLSLLLLSGVGLGLGLSWGTATLLGLSLLYWGLWMGVAPRIKFRLPLEAWLSR</sequence>
<keyword evidence="1" id="KW-1133">Transmembrane helix</keyword>
<evidence type="ECO:0000256" key="1">
    <source>
        <dbReference type="SAM" id="Phobius"/>
    </source>
</evidence>
<evidence type="ECO:0000313" key="3">
    <source>
        <dbReference type="EMBL" id="MBB4845324.1"/>
    </source>
</evidence>
<feature type="transmembrane region" description="Helical" evidence="1">
    <location>
        <begin position="92"/>
        <end position="108"/>
    </location>
</feature>
<keyword evidence="4" id="KW-1185">Reference proteome</keyword>
<dbReference type="Pfam" id="PF04235">
    <property type="entry name" value="DUF418"/>
    <property type="match status" value="1"/>
</dbReference>
<evidence type="ECO:0000259" key="2">
    <source>
        <dbReference type="Pfam" id="PF04235"/>
    </source>
</evidence>
<feature type="transmembrane region" description="Helical" evidence="1">
    <location>
        <begin position="137"/>
        <end position="156"/>
    </location>
</feature>
<comment type="caution">
    <text evidence="3">The sequence shown here is derived from an EMBL/GenBank/DDBJ whole genome shotgun (WGS) entry which is preliminary data.</text>
</comment>
<proteinExistence type="predicted"/>
<accession>A0A840L9S4</accession>
<evidence type="ECO:0000313" key="4">
    <source>
        <dbReference type="Proteomes" id="UP000562027"/>
    </source>
</evidence>
<dbReference type="Proteomes" id="UP000562027">
    <property type="component" value="Unassembled WGS sequence"/>
</dbReference>
<dbReference type="EMBL" id="JACHLP010000008">
    <property type="protein sequence ID" value="MBB4845324.1"/>
    <property type="molecule type" value="Genomic_DNA"/>
</dbReference>
<protein>
    <recommendedName>
        <fullName evidence="2">DUF418 domain-containing protein</fullName>
    </recommendedName>
</protein>
<keyword evidence="1" id="KW-0812">Transmembrane</keyword>
<feature type="transmembrane region" description="Helical" evidence="1">
    <location>
        <begin position="12"/>
        <end position="29"/>
    </location>
</feature>
<name>A0A840L9S4_9BURK</name>
<dbReference type="InterPro" id="IPR052529">
    <property type="entry name" value="Bact_Transport_Assoc"/>
</dbReference>
<dbReference type="PANTHER" id="PTHR30590">
    <property type="entry name" value="INNER MEMBRANE PROTEIN"/>
    <property type="match status" value="1"/>
</dbReference>
<dbReference type="InterPro" id="IPR007349">
    <property type="entry name" value="DUF418"/>
</dbReference>
<keyword evidence="1" id="KW-0472">Membrane</keyword>
<feature type="domain" description="DUF418" evidence="2">
    <location>
        <begin position="213"/>
        <end position="349"/>
    </location>
</feature>
<reference evidence="3 4" key="1">
    <citation type="submission" date="2020-08" db="EMBL/GenBank/DDBJ databases">
        <title>Functional genomics of gut bacteria from endangered species of beetles.</title>
        <authorList>
            <person name="Carlos-Shanley C."/>
        </authorList>
    </citation>
    <scope>NUCLEOTIDE SEQUENCE [LARGE SCALE GENOMIC DNA]</scope>
    <source>
        <strain evidence="3 4">S00239</strain>
    </source>
</reference>
<feature type="transmembrane region" description="Helical" evidence="1">
    <location>
        <begin position="265"/>
        <end position="285"/>
    </location>
</feature>
<feature type="transmembrane region" description="Helical" evidence="1">
    <location>
        <begin position="234"/>
        <end position="253"/>
    </location>
</feature>
<dbReference type="PANTHER" id="PTHR30590:SF2">
    <property type="entry name" value="INNER MEMBRANE PROTEIN"/>
    <property type="match status" value="1"/>
</dbReference>
<feature type="transmembrane region" description="Helical" evidence="1">
    <location>
        <begin position="330"/>
        <end position="349"/>
    </location>
</feature>
<dbReference type="RefSeq" id="WP_184303150.1">
    <property type="nucleotide sequence ID" value="NZ_JACHLP010000008.1"/>
</dbReference>
<dbReference type="AlphaFoldDB" id="A0A840L9S4"/>
<feature type="transmembrane region" description="Helical" evidence="1">
    <location>
        <begin position="49"/>
        <end position="71"/>
    </location>
</feature>